<name>A0AAN0M3U6_9RHOB</name>
<reference evidence="2 3" key="1">
    <citation type="submission" date="2024-04" db="EMBL/GenBank/DDBJ databases">
        <title>Phylogenomic analyses of a clade within the roseobacter group suggest taxonomic reassignments of species of the genera Aestuariivita, Citreicella, Loktanella, Nautella, Pelagibaca, Ruegeria, Thalassobius, Thiobacimonas and Tropicibacter, and the proposal o.</title>
        <authorList>
            <person name="Jeon C.O."/>
        </authorList>
    </citation>
    <scope>NUCLEOTIDE SEQUENCE [LARGE SCALE GENOMIC DNA]</scope>
    <source>
        <strain evidence="2 3">G8-12</strain>
    </source>
</reference>
<dbReference type="KEGG" id="yag:AABB28_02160"/>
<evidence type="ECO:0000313" key="2">
    <source>
        <dbReference type="EMBL" id="WZU64138.1"/>
    </source>
</evidence>
<dbReference type="EMBL" id="CP151762">
    <property type="protein sequence ID" value="WZU64138.1"/>
    <property type="molecule type" value="Genomic_DNA"/>
</dbReference>
<evidence type="ECO:0000256" key="1">
    <source>
        <dbReference type="SAM" id="Phobius"/>
    </source>
</evidence>
<dbReference type="RefSeq" id="WP_342070505.1">
    <property type="nucleotide sequence ID" value="NZ_CP151762.1"/>
</dbReference>
<evidence type="ECO:0000313" key="3">
    <source>
        <dbReference type="Proteomes" id="UP001451782"/>
    </source>
</evidence>
<sequence>MNSEAFLLIGICGAIFLVSLLVSFFLGKGRNKIGLTIMGIFWAGFTGLMVFEMNRASGWDGLGYALVLLLGCAPAGVGGLIGSLAGWVRADHARVSQTTPAAS</sequence>
<protein>
    <submittedName>
        <fullName evidence="2">Uncharacterized protein</fullName>
    </submittedName>
</protein>
<proteinExistence type="predicted"/>
<keyword evidence="1" id="KW-0812">Transmembrane</keyword>
<gene>
    <name evidence="2" type="ORF">AABB28_02160</name>
</gene>
<keyword evidence="1" id="KW-0472">Membrane</keyword>
<accession>A0AAN0M3U6</accession>
<dbReference type="AlphaFoldDB" id="A0AAN0M3U6"/>
<keyword evidence="1" id="KW-1133">Transmembrane helix</keyword>
<organism evidence="2 3">
    <name type="scientific">Yoonia algicola</name>
    <dbReference type="NCBI Taxonomy" id="3137368"/>
    <lineage>
        <taxon>Bacteria</taxon>
        <taxon>Pseudomonadati</taxon>
        <taxon>Pseudomonadota</taxon>
        <taxon>Alphaproteobacteria</taxon>
        <taxon>Rhodobacterales</taxon>
        <taxon>Paracoccaceae</taxon>
        <taxon>Yoonia</taxon>
    </lineage>
</organism>
<feature type="transmembrane region" description="Helical" evidence="1">
    <location>
        <begin position="63"/>
        <end position="88"/>
    </location>
</feature>
<keyword evidence="3" id="KW-1185">Reference proteome</keyword>
<feature type="transmembrane region" description="Helical" evidence="1">
    <location>
        <begin position="33"/>
        <end position="51"/>
    </location>
</feature>
<feature type="transmembrane region" description="Helical" evidence="1">
    <location>
        <begin position="6"/>
        <end position="26"/>
    </location>
</feature>
<dbReference type="Proteomes" id="UP001451782">
    <property type="component" value="Chromosome"/>
</dbReference>